<dbReference type="EMBL" id="MU250529">
    <property type="protein sequence ID" value="KAG7448880.1"/>
    <property type="molecule type" value="Genomic_DNA"/>
</dbReference>
<dbReference type="Proteomes" id="UP000812287">
    <property type="component" value="Unassembled WGS sequence"/>
</dbReference>
<organism evidence="2 3">
    <name type="scientific">Guyanagaster necrorhizus</name>
    <dbReference type="NCBI Taxonomy" id="856835"/>
    <lineage>
        <taxon>Eukaryota</taxon>
        <taxon>Fungi</taxon>
        <taxon>Dikarya</taxon>
        <taxon>Basidiomycota</taxon>
        <taxon>Agaricomycotina</taxon>
        <taxon>Agaricomycetes</taxon>
        <taxon>Agaricomycetidae</taxon>
        <taxon>Agaricales</taxon>
        <taxon>Marasmiineae</taxon>
        <taxon>Physalacriaceae</taxon>
        <taxon>Guyanagaster</taxon>
    </lineage>
</organism>
<accession>A0A9P8AV27</accession>
<evidence type="ECO:0000256" key="1">
    <source>
        <dbReference type="SAM" id="Phobius"/>
    </source>
</evidence>
<evidence type="ECO:0000313" key="3">
    <source>
        <dbReference type="Proteomes" id="UP000812287"/>
    </source>
</evidence>
<keyword evidence="1" id="KW-1133">Transmembrane helix</keyword>
<feature type="transmembrane region" description="Helical" evidence="1">
    <location>
        <begin position="125"/>
        <end position="146"/>
    </location>
</feature>
<sequence length="187" mass="21336">MTFSFNQGSGRTFTSLWMRISSPPRLKQESRNATALSYLRHLTMYVERYLGDISWPLASLSAISVTALLVYVGLFRRVQARRVLRKRSLDADHWAATNSVYFISLLSLEALAIHTFNVLVMRWRALWLSIVIISPIWIFPALNVGLSTAIHPGNYYGNTGYCGLYFLVLLIDPLRVGCWIRDEYGAK</sequence>
<gene>
    <name evidence="2" type="ORF">BT62DRAFT_1003603</name>
</gene>
<keyword evidence="3" id="KW-1185">Reference proteome</keyword>
<dbReference type="RefSeq" id="XP_043042380.1">
    <property type="nucleotide sequence ID" value="XM_043176959.1"/>
</dbReference>
<name>A0A9P8AV27_9AGAR</name>
<evidence type="ECO:0000313" key="2">
    <source>
        <dbReference type="EMBL" id="KAG7448880.1"/>
    </source>
</evidence>
<keyword evidence="1" id="KW-0812">Transmembrane</keyword>
<keyword evidence="1" id="KW-0472">Membrane</keyword>
<dbReference type="GeneID" id="66099246"/>
<feature type="transmembrane region" description="Helical" evidence="1">
    <location>
        <begin position="53"/>
        <end position="74"/>
    </location>
</feature>
<reference evidence="2" key="1">
    <citation type="submission" date="2020-11" db="EMBL/GenBank/DDBJ databases">
        <title>Adaptations for nitrogen fixation in a non-lichenized fungal sporocarp promotes dispersal by wood-feeding termites.</title>
        <authorList>
            <consortium name="DOE Joint Genome Institute"/>
            <person name="Koch R.A."/>
            <person name="Yoon G."/>
            <person name="Arayal U."/>
            <person name="Lail K."/>
            <person name="Amirebrahimi M."/>
            <person name="Labutti K."/>
            <person name="Lipzen A."/>
            <person name="Riley R."/>
            <person name="Barry K."/>
            <person name="Henrissat B."/>
            <person name="Grigoriev I.V."/>
            <person name="Herr J.R."/>
            <person name="Aime M.C."/>
        </authorList>
    </citation>
    <scope>NUCLEOTIDE SEQUENCE</scope>
    <source>
        <strain evidence="2">MCA 3950</strain>
    </source>
</reference>
<comment type="caution">
    <text evidence="2">The sequence shown here is derived from an EMBL/GenBank/DDBJ whole genome shotgun (WGS) entry which is preliminary data.</text>
</comment>
<dbReference type="AlphaFoldDB" id="A0A9P8AV27"/>
<protein>
    <submittedName>
        <fullName evidence="2">Uncharacterized protein</fullName>
    </submittedName>
</protein>
<proteinExistence type="predicted"/>